<keyword evidence="2" id="KW-1185">Reference proteome</keyword>
<sequence length="1709" mass="192500">MGFSKFVKRLKHSRPGISNTDESRAGAGDAPSAKTTVPLEKGNSSVSSSIPISSSSADQRASHPDSYLHESTGPLSPEVTPSLWTRAYEALRDKEMQLVDQYETLLSRELDEHAIGNIKVQVTPSQEDLNHTKNRIEPNHDKRQAQLKTITDRGLLRADEKRTNYTIFGHNFVLKDQVAHAAQFIQAIKGLIDEAVRVSPEASLAWAGVCVLLPVLTNPSAAEEASRCGLSYVTSRIRYYVELERLLWPEALRDPSLKTEFDEYIVDLYQHILEFQIRTVLRFYRKWLNNLGRDMIRHDDWNGMLSKVKELEQVVREESSIVNTIASRNTLEVISKVAEQQFGKMQSLISVAEKQLVEQRRTNRILEDRRIDLPIVNEARYDSADVQDSPRCESGTRICIRETITQWADEGSGEPLFWLVGPAGTGKSTIARTVADSFESEKRLVGGYFFKRGEQGRNDTSRLFPTLAMQLADESPLFRGCLRKSLDGLDRDTVEKRSLEFQFDKLLWHPLADLPPTDTSKLPKLLIIDALDECERPEHLSRILALLSKLCNIPSMRLRVLLTSRSAPKIIDAFESLLKSKTARSFELHLKFSEETKADIQIFLKKRFADIRMKCRVQQDPWPTVEDLDRLVQLATSPEPLFIYAATLSRFVYDERRPRNPKNQLKLWLKECENNKSQLHQIYDPILNQIFLDNEEAELSRQLQFLGALVLLAIPLPAMSLAALLDIDADDINWWLPELHAVLNIPSDPQSPIKLLHKSFSDFLLSPDDSSASIYRVDAAGTHSMLAAKCIQRMASGLKQDICDIRKLDATRDDIDKNVIDLRIPADLRYACLHWVYHLQGSGHSFDNYIYTFFYEHFLHWLEVLSLLGRLSDAVTAVEGLLGLIQRFSSTPLEFVDFVKDVSRVISSFGSVIERTPLQTYGALLFFSPVASRVRQKLWNQRMPRLGRIQGIKPDWDAHLQTLSGHSGFVNALTFSPDGQLLASASFNHTIQLWNATTGTHLQTLEGHSGSVDIVIFSPDSQFLASGSRDQTVRIWGVINTHQQTLVGHTSHIKAVSFSPDGKFLTSVSGDHTVLLWDLKTGVHLKKRINSDESSVRAVAFSSDSQLMASAVSDNTIQLWNLATGLHKATLKGHDDLIVAVTFSPDNRFVASGSYDDTVRLWDAANGAQKYILKGHSECVEAVAFSSDSQLLASASSDETVRLWNLTTGVHQNTFKCHGGDAIAVAFSPYGQILASGSMNSTVQLWDTRLYTHQQSFDRHSDHTTAIVFSPNGQLVASASRDKTVQVWDASTGSRQSIFRGHTHWVYDVIFSPDNKLLASESFEEGVVRIWNLKNGTHQTVNDQSGLVRAVDYSTDGQLVAVGSSNTVKLYNAMTGDYLYKLEGHSGPIDQIVFSPDGQTLASWSLDKTIRLWNLKTGTVRRIFEKQNDWVYLITFSPNNQLIAAVSHMGITWWNAETSAHQQTLKNYGYQTSIVAFSPNTQLLVVAMEEDEEDLNELQTIDLLDATTGELLAPLQDHKSYAIDIAFSADSKFVAIASRDTIRIWDVTTYTCLHTLESPEDFITKIKLSPDGQMIASASRDKTIRLWNVTTGFQIQMMQYDKGFVREITFLPNELLVSVSNDNLNWFWNLWNPMTLEFYRYCIAEAHQGTPSYPASCKVSLDADETWITKGSEKLVWIPPEYRPTAWANRESTIFIGSDSGYVVRFQVD</sequence>
<protein>
    <submittedName>
        <fullName evidence="1">WD40-repeat-containing domain protein</fullName>
    </submittedName>
</protein>
<reference evidence="1 2" key="1">
    <citation type="journal article" date="2022" name="New Phytol.">
        <title>Ecological generalism drives hyperdiversity of secondary metabolite gene clusters in xylarialean endophytes.</title>
        <authorList>
            <person name="Franco M.E.E."/>
            <person name="Wisecaver J.H."/>
            <person name="Arnold A.E."/>
            <person name="Ju Y.M."/>
            <person name="Slot J.C."/>
            <person name="Ahrendt S."/>
            <person name="Moore L.P."/>
            <person name="Eastman K.E."/>
            <person name="Scott K."/>
            <person name="Konkel Z."/>
            <person name="Mondo S.J."/>
            <person name="Kuo A."/>
            <person name="Hayes R.D."/>
            <person name="Haridas S."/>
            <person name="Andreopoulos B."/>
            <person name="Riley R."/>
            <person name="LaButti K."/>
            <person name="Pangilinan J."/>
            <person name="Lipzen A."/>
            <person name="Amirebrahimi M."/>
            <person name="Yan J."/>
            <person name="Adam C."/>
            <person name="Keymanesh K."/>
            <person name="Ng V."/>
            <person name="Louie K."/>
            <person name="Northen T."/>
            <person name="Drula E."/>
            <person name="Henrissat B."/>
            <person name="Hsieh H.M."/>
            <person name="Youens-Clark K."/>
            <person name="Lutzoni F."/>
            <person name="Miadlikowska J."/>
            <person name="Eastwood D.C."/>
            <person name="Hamelin R.C."/>
            <person name="Grigoriev I.V."/>
            <person name="U'Ren J.M."/>
        </authorList>
    </citation>
    <scope>NUCLEOTIDE SEQUENCE [LARGE SCALE GENOMIC DNA]</scope>
    <source>
        <strain evidence="1 2">ER1909</strain>
    </source>
</reference>
<comment type="caution">
    <text evidence="1">The sequence shown here is derived from an EMBL/GenBank/DDBJ whole genome shotgun (WGS) entry which is preliminary data.</text>
</comment>
<dbReference type="Proteomes" id="UP001497680">
    <property type="component" value="Unassembled WGS sequence"/>
</dbReference>
<organism evidence="1 2">
    <name type="scientific">Hypoxylon rubiginosum</name>
    <dbReference type="NCBI Taxonomy" id="110542"/>
    <lineage>
        <taxon>Eukaryota</taxon>
        <taxon>Fungi</taxon>
        <taxon>Dikarya</taxon>
        <taxon>Ascomycota</taxon>
        <taxon>Pezizomycotina</taxon>
        <taxon>Sordariomycetes</taxon>
        <taxon>Xylariomycetidae</taxon>
        <taxon>Xylariales</taxon>
        <taxon>Hypoxylaceae</taxon>
        <taxon>Hypoxylon</taxon>
    </lineage>
</organism>
<dbReference type="EMBL" id="MU394378">
    <property type="protein sequence ID" value="KAI6082104.1"/>
    <property type="molecule type" value="Genomic_DNA"/>
</dbReference>
<proteinExistence type="predicted"/>
<name>A0ACC0CNV1_9PEZI</name>
<accession>A0ACC0CNV1</accession>
<gene>
    <name evidence="1" type="ORF">F4821DRAFT_264239</name>
</gene>
<evidence type="ECO:0000313" key="2">
    <source>
        <dbReference type="Proteomes" id="UP001497680"/>
    </source>
</evidence>
<evidence type="ECO:0000313" key="1">
    <source>
        <dbReference type="EMBL" id="KAI6082104.1"/>
    </source>
</evidence>